<organism evidence="12 13">
    <name type="scientific">Anaerococcus lactolyticus S7-1-13</name>
    <dbReference type="NCBI Taxonomy" id="1284686"/>
    <lineage>
        <taxon>Bacteria</taxon>
        <taxon>Bacillati</taxon>
        <taxon>Bacillota</taxon>
        <taxon>Tissierellia</taxon>
        <taxon>Tissierellales</taxon>
        <taxon>Peptoniphilaceae</taxon>
        <taxon>Anaerococcus</taxon>
    </lineage>
</organism>
<dbReference type="EMBL" id="JRMW01000037">
    <property type="protein sequence ID" value="KGF03660.1"/>
    <property type="molecule type" value="Genomic_DNA"/>
</dbReference>
<dbReference type="InterPro" id="IPR023546">
    <property type="entry name" value="MGMT"/>
</dbReference>
<evidence type="ECO:0000259" key="10">
    <source>
        <dbReference type="Pfam" id="PF01035"/>
    </source>
</evidence>
<dbReference type="OrthoDB" id="9802228at2"/>
<keyword evidence="7 9" id="KW-0234">DNA repair</keyword>
<dbReference type="FunFam" id="1.10.10.10:FF:000214">
    <property type="entry name" value="Methylated-DNA--protein-cysteine methyltransferase"/>
    <property type="match status" value="1"/>
</dbReference>
<comment type="miscellaneous">
    <text evidence="9">This enzyme catalyzes only one turnover and therefore is not strictly catalytic. According to one definition, an enzyme is a biocatalyst that acts repeatedly and over many reaction cycles.</text>
</comment>
<dbReference type="Pfam" id="PF02870">
    <property type="entry name" value="Methyltransf_1N"/>
    <property type="match status" value="1"/>
</dbReference>
<dbReference type="AlphaFoldDB" id="A0A095X0R5"/>
<evidence type="ECO:0000256" key="4">
    <source>
        <dbReference type="ARBA" id="ARBA00022603"/>
    </source>
</evidence>
<dbReference type="GO" id="GO:0032259">
    <property type="term" value="P:methylation"/>
    <property type="evidence" value="ECO:0007669"/>
    <property type="project" value="UniProtKB-KW"/>
</dbReference>
<dbReference type="Gene3D" id="3.30.160.70">
    <property type="entry name" value="Methylated DNA-protein cysteine methyltransferase domain"/>
    <property type="match status" value="1"/>
</dbReference>
<comment type="catalytic activity">
    <reaction evidence="8 9">
        <text>a 6-O-methyl-2'-deoxyguanosine in DNA + L-cysteinyl-[protein] = S-methyl-L-cysteinyl-[protein] + a 2'-deoxyguanosine in DNA</text>
        <dbReference type="Rhea" id="RHEA:24000"/>
        <dbReference type="Rhea" id="RHEA-COMP:10131"/>
        <dbReference type="Rhea" id="RHEA-COMP:10132"/>
        <dbReference type="Rhea" id="RHEA-COMP:11367"/>
        <dbReference type="Rhea" id="RHEA-COMP:11368"/>
        <dbReference type="ChEBI" id="CHEBI:29950"/>
        <dbReference type="ChEBI" id="CHEBI:82612"/>
        <dbReference type="ChEBI" id="CHEBI:85445"/>
        <dbReference type="ChEBI" id="CHEBI:85448"/>
        <dbReference type="EC" id="2.1.1.63"/>
    </reaction>
</comment>
<dbReference type="InterPro" id="IPR036217">
    <property type="entry name" value="MethylDNA_cys_MeTrfase_DNAb"/>
</dbReference>
<comment type="caution">
    <text evidence="12">The sequence shown here is derived from an EMBL/GenBank/DDBJ whole genome shotgun (WGS) entry which is preliminary data.</text>
</comment>
<dbReference type="GO" id="GO:0006307">
    <property type="term" value="P:DNA alkylation repair"/>
    <property type="evidence" value="ECO:0007669"/>
    <property type="project" value="UniProtKB-UniRule"/>
</dbReference>
<dbReference type="CDD" id="cd06445">
    <property type="entry name" value="ATase"/>
    <property type="match status" value="1"/>
</dbReference>
<evidence type="ECO:0000259" key="11">
    <source>
        <dbReference type="Pfam" id="PF02870"/>
    </source>
</evidence>
<comment type="similarity">
    <text evidence="2 9">Belongs to the MGMT family.</text>
</comment>
<dbReference type="Proteomes" id="UP000029579">
    <property type="component" value="Unassembled WGS sequence"/>
</dbReference>
<feature type="domain" description="Methylated-DNA-[protein]-cysteine S-methyltransferase DNA binding" evidence="10">
    <location>
        <begin position="70"/>
        <end position="149"/>
    </location>
</feature>
<dbReference type="SUPFAM" id="SSF46767">
    <property type="entry name" value="Methylated DNA-protein cysteine methyltransferase, C-terminal domain"/>
    <property type="match status" value="1"/>
</dbReference>
<gene>
    <name evidence="12" type="ORF">HMPREF1630_06315</name>
</gene>
<reference evidence="12 13" key="1">
    <citation type="submission" date="2014-07" db="EMBL/GenBank/DDBJ databases">
        <authorList>
            <person name="McCorrison J."/>
            <person name="Sanka R."/>
            <person name="Torralba M."/>
            <person name="Gillis M."/>
            <person name="Haft D.H."/>
            <person name="Methe B."/>
            <person name="Sutton G."/>
            <person name="Nelson K.E."/>
        </authorList>
    </citation>
    <scope>NUCLEOTIDE SEQUENCE [LARGE SCALE GENOMIC DNA]</scope>
    <source>
        <strain evidence="12 13">S7-1-13</strain>
    </source>
</reference>
<dbReference type="eggNOG" id="COG0350">
    <property type="taxonomic scope" value="Bacteria"/>
</dbReference>
<dbReference type="InterPro" id="IPR014048">
    <property type="entry name" value="MethylDNA_cys_MeTrfase_DNA-bd"/>
</dbReference>
<evidence type="ECO:0000256" key="8">
    <source>
        <dbReference type="ARBA" id="ARBA00049348"/>
    </source>
</evidence>
<dbReference type="PANTHER" id="PTHR10815:SF13">
    <property type="entry name" value="METHYLATED-DNA--PROTEIN-CYSTEINE METHYLTRANSFERASE"/>
    <property type="match status" value="1"/>
</dbReference>
<evidence type="ECO:0000256" key="2">
    <source>
        <dbReference type="ARBA" id="ARBA00008711"/>
    </source>
</evidence>
<dbReference type="GO" id="GO:0003908">
    <property type="term" value="F:methylated-DNA-[protein]-cysteine S-methyltransferase activity"/>
    <property type="evidence" value="ECO:0007669"/>
    <property type="project" value="UniProtKB-UniRule"/>
</dbReference>
<keyword evidence="4 9" id="KW-0489">Methyltransferase</keyword>
<keyword evidence="3 9" id="KW-0963">Cytoplasm</keyword>
<feature type="domain" description="Methylguanine DNA methyltransferase ribonuclease-like" evidence="11">
    <location>
        <begin position="1"/>
        <end position="63"/>
    </location>
</feature>
<dbReference type="HAMAP" id="MF_00772">
    <property type="entry name" value="OGT"/>
    <property type="match status" value="1"/>
</dbReference>
<dbReference type="RefSeq" id="WP_037328093.1">
    <property type="nucleotide sequence ID" value="NZ_JRMW01000037.1"/>
</dbReference>
<dbReference type="Pfam" id="PF01035">
    <property type="entry name" value="DNA_binding_1"/>
    <property type="match status" value="1"/>
</dbReference>
<evidence type="ECO:0000256" key="3">
    <source>
        <dbReference type="ARBA" id="ARBA00022490"/>
    </source>
</evidence>
<comment type="function">
    <text evidence="9">Involved in the cellular defense against the biological effects of O6-methylguanine (O6-MeG) and O4-methylthymine (O4-MeT) in DNA. Repairs the methylated nucleobase in DNA by stoichiometrically transferring the methyl group to a cysteine residue in the enzyme. This is a suicide reaction: the enzyme is irreversibly inactivated.</text>
</comment>
<evidence type="ECO:0000313" key="13">
    <source>
        <dbReference type="Proteomes" id="UP000029579"/>
    </source>
</evidence>
<proteinExistence type="inferred from homology"/>
<dbReference type="PROSITE" id="PS00374">
    <property type="entry name" value="MGMT"/>
    <property type="match status" value="1"/>
</dbReference>
<comment type="subcellular location">
    <subcellularLocation>
        <location evidence="9">Cytoplasm</location>
    </subcellularLocation>
</comment>
<dbReference type="EC" id="2.1.1.63" evidence="9"/>
<dbReference type="InterPro" id="IPR036388">
    <property type="entry name" value="WH-like_DNA-bd_sf"/>
</dbReference>
<keyword evidence="6 9" id="KW-0227">DNA damage</keyword>
<dbReference type="Gene3D" id="1.10.10.10">
    <property type="entry name" value="Winged helix-like DNA-binding domain superfamily/Winged helix DNA-binding domain"/>
    <property type="match status" value="1"/>
</dbReference>
<evidence type="ECO:0000256" key="6">
    <source>
        <dbReference type="ARBA" id="ARBA00022763"/>
    </source>
</evidence>
<keyword evidence="5 9" id="KW-0808">Transferase</keyword>
<name>A0A095X0R5_9FIRM</name>
<dbReference type="PANTHER" id="PTHR10815">
    <property type="entry name" value="METHYLATED-DNA--PROTEIN-CYSTEINE METHYLTRANSFERASE"/>
    <property type="match status" value="1"/>
</dbReference>
<sequence>MKYGYFKSQLGTIKISYEEKIKKIELVDEIYKKSHDQPIFNTFKDQILEYLEGKRTSFDHLDLLDPEGTDFQKSVWQALLKIPYGKTSAYKEIAKIIGRPRANQAVGTAIGKNPFLIIIPCHRVIKSDGSLGGFAYGKEIKKALLRIEGLDVSL</sequence>
<dbReference type="NCBIfam" id="TIGR00589">
    <property type="entry name" value="ogt"/>
    <property type="match status" value="1"/>
</dbReference>
<protein>
    <recommendedName>
        <fullName evidence="9">Methylated-DNA--protein-cysteine methyltransferase</fullName>
        <ecNumber evidence="9">2.1.1.63</ecNumber>
    </recommendedName>
    <alternativeName>
        <fullName evidence="9">6-O-methylguanine-DNA methyltransferase</fullName>
        <shortName evidence="9">MGMT</shortName>
    </alternativeName>
    <alternativeName>
        <fullName evidence="9">O-6-methylguanine-DNA-alkyltransferase</fullName>
    </alternativeName>
</protein>
<feature type="active site" description="Nucleophile; methyl group acceptor" evidence="9">
    <location>
        <position position="121"/>
    </location>
</feature>
<evidence type="ECO:0000256" key="7">
    <source>
        <dbReference type="ARBA" id="ARBA00023204"/>
    </source>
</evidence>
<comment type="catalytic activity">
    <reaction evidence="1 9">
        <text>a 4-O-methyl-thymidine in DNA + L-cysteinyl-[protein] = a thymidine in DNA + S-methyl-L-cysteinyl-[protein]</text>
        <dbReference type="Rhea" id="RHEA:53428"/>
        <dbReference type="Rhea" id="RHEA-COMP:10131"/>
        <dbReference type="Rhea" id="RHEA-COMP:10132"/>
        <dbReference type="Rhea" id="RHEA-COMP:13555"/>
        <dbReference type="Rhea" id="RHEA-COMP:13556"/>
        <dbReference type="ChEBI" id="CHEBI:29950"/>
        <dbReference type="ChEBI" id="CHEBI:82612"/>
        <dbReference type="ChEBI" id="CHEBI:137386"/>
        <dbReference type="ChEBI" id="CHEBI:137387"/>
        <dbReference type="EC" id="2.1.1.63"/>
    </reaction>
</comment>
<dbReference type="InterPro" id="IPR008332">
    <property type="entry name" value="MethylG_MeTrfase_N"/>
</dbReference>
<evidence type="ECO:0000256" key="5">
    <source>
        <dbReference type="ARBA" id="ARBA00022679"/>
    </source>
</evidence>
<dbReference type="GO" id="GO:0005737">
    <property type="term" value="C:cytoplasm"/>
    <property type="evidence" value="ECO:0007669"/>
    <property type="project" value="UniProtKB-SubCell"/>
</dbReference>
<evidence type="ECO:0000256" key="1">
    <source>
        <dbReference type="ARBA" id="ARBA00001286"/>
    </source>
</evidence>
<evidence type="ECO:0000256" key="9">
    <source>
        <dbReference type="HAMAP-Rule" id="MF_00772"/>
    </source>
</evidence>
<accession>A0A095X0R5</accession>
<dbReference type="InterPro" id="IPR001497">
    <property type="entry name" value="MethylDNA_cys_MeTrfase_AS"/>
</dbReference>
<evidence type="ECO:0000313" key="12">
    <source>
        <dbReference type="EMBL" id="KGF03660.1"/>
    </source>
</evidence>